<dbReference type="InterPro" id="IPR036188">
    <property type="entry name" value="FAD/NAD-bd_sf"/>
</dbReference>
<keyword evidence="7 8" id="KW-0503">Monooxygenase</keyword>
<evidence type="ECO:0000256" key="6">
    <source>
        <dbReference type="ARBA" id="ARBA00023002"/>
    </source>
</evidence>
<evidence type="ECO:0000256" key="5">
    <source>
        <dbReference type="ARBA" id="ARBA00022857"/>
    </source>
</evidence>
<dbReference type="GO" id="GO:0004497">
    <property type="term" value="F:monooxygenase activity"/>
    <property type="evidence" value="ECO:0007669"/>
    <property type="project" value="UniProtKB-KW"/>
</dbReference>
<evidence type="ECO:0000256" key="4">
    <source>
        <dbReference type="ARBA" id="ARBA00022827"/>
    </source>
</evidence>
<dbReference type="InterPro" id="IPR051820">
    <property type="entry name" value="FAD-binding_MO"/>
</dbReference>
<evidence type="ECO:0000256" key="3">
    <source>
        <dbReference type="ARBA" id="ARBA00022630"/>
    </source>
</evidence>
<dbReference type="PANTHER" id="PTHR43872">
    <property type="entry name" value="MONOOXYGENASE, PUTATIVE (AFU_ORTHOLOGUE AFUA_8G02570)-RELATED"/>
    <property type="match status" value="1"/>
</dbReference>
<reference evidence="8 9" key="1">
    <citation type="submission" date="2015-03" db="EMBL/GenBank/DDBJ databases">
        <title>Luteipulveratus halotolerans sp. nov., a novel actinobacterium (Dermacoccaceae) from Sarawak, Malaysia.</title>
        <authorList>
            <person name="Juboi H."/>
            <person name="Basik A."/>
            <person name="Shamsul S.S."/>
            <person name="Arnold P."/>
            <person name="Schmitt E.K."/>
            <person name="Sanglier J.-J."/>
            <person name="Yeo T."/>
        </authorList>
    </citation>
    <scope>NUCLEOTIDE SEQUENCE [LARGE SCALE GENOMIC DNA]</scope>
    <source>
        <strain evidence="8 9">MN07-A0370</strain>
    </source>
</reference>
<keyword evidence="4" id="KW-0274">FAD</keyword>
<dbReference type="PANTHER" id="PTHR43872:SF1">
    <property type="entry name" value="MONOOXYGENASE, PUTATIVE (AFU_ORTHOLOGUE AFUA_8G02570)-RELATED"/>
    <property type="match status" value="1"/>
</dbReference>
<dbReference type="PRINTS" id="PR00411">
    <property type="entry name" value="PNDRDTASEI"/>
</dbReference>
<evidence type="ECO:0000256" key="2">
    <source>
        <dbReference type="ARBA" id="ARBA00010139"/>
    </source>
</evidence>
<dbReference type="STRING" id="571913.VV02_03845"/>
<protein>
    <submittedName>
        <fullName evidence="8">FAD-containing monooxygenase EthA</fullName>
    </submittedName>
</protein>
<keyword evidence="3" id="KW-0285">Flavoprotein</keyword>
<evidence type="ECO:0000313" key="8">
    <source>
        <dbReference type="EMBL" id="AKU15196.1"/>
    </source>
</evidence>
<dbReference type="Pfam" id="PF13738">
    <property type="entry name" value="Pyr_redox_3"/>
    <property type="match status" value="1"/>
</dbReference>
<dbReference type="SUPFAM" id="SSF51905">
    <property type="entry name" value="FAD/NAD(P)-binding domain"/>
    <property type="match status" value="1"/>
</dbReference>
<evidence type="ECO:0000313" key="9">
    <source>
        <dbReference type="Proteomes" id="UP000066480"/>
    </source>
</evidence>
<dbReference type="PATRIC" id="fig|571913.6.peg.788"/>
<evidence type="ECO:0000256" key="7">
    <source>
        <dbReference type="ARBA" id="ARBA00023033"/>
    </source>
</evidence>
<gene>
    <name evidence="8" type="ORF">VV02_03845</name>
</gene>
<keyword evidence="5" id="KW-0521">NADP</keyword>
<sequence length="504" mass="54892">MRETAMQDTEHYDVVIVGAGISGIGAAYRLQTMSPGKSYLIVEARESLGGTWDLFKYPGLRSDSDMFTLGFPFEPWRGEKSIADGADILQYVKDTAAKHGIDQRIRFGTKVAHGSWSSEDATWTLDLETAEGAGQVTSSFVYFASGYYNYAEGYTPEFPGRESFQGELIHPQFWPEGLDVAGKKVVVIGSGATAVTLIPALVAQGTEHVTMLQRTPTYILPLPAKDPIANLARKLPHAQAAHTFNRWSNAVKTIAFYQFSRRMPRTATKVLTAGPRIAMRGSAAYDPKDFQPPYKPWDQRVCIIPDGDLFATLREGGASIVTDTIDTFVPEGIRTSSGEVLEADIVVSATGLAMQMAGGATLDIDGEKVDYGAHYVYRGCMLEGVPNAAIAIGYTNASWTLRADLSATFFCKFVNQVSDNGFAFAYPRVSGQLTPGPVLDLTSGYVQRSMAKFPKRGDKAPWLVRQNFLLDSLDMRRAKPTDEMRFVRPGEAIRPGVGTAAGAA</sequence>
<keyword evidence="6" id="KW-0560">Oxidoreductase</keyword>
<dbReference type="Proteomes" id="UP000066480">
    <property type="component" value="Chromosome"/>
</dbReference>
<dbReference type="AlphaFoldDB" id="A0A0K1JES5"/>
<dbReference type="EMBL" id="CP011112">
    <property type="protein sequence ID" value="AKU15196.1"/>
    <property type="molecule type" value="Genomic_DNA"/>
</dbReference>
<dbReference type="FunFam" id="3.50.50.60:FF:000228">
    <property type="entry name" value="FAD-containing monooxygenase EthA"/>
    <property type="match status" value="1"/>
</dbReference>
<dbReference type="Gene3D" id="3.50.50.60">
    <property type="entry name" value="FAD/NAD(P)-binding domain"/>
    <property type="match status" value="3"/>
</dbReference>
<comment type="similarity">
    <text evidence="2">Belongs to the FAD-binding monooxygenase family.</text>
</comment>
<dbReference type="KEGG" id="lmoi:VV02_03845"/>
<keyword evidence="9" id="KW-1185">Reference proteome</keyword>
<organism evidence="8 9">
    <name type="scientific">Luteipulveratus mongoliensis</name>
    <dbReference type="NCBI Taxonomy" id="571913"/>
    <lineage>
        <taxon>Bacteria</taxon>
        <taxon>Bacillati</taxon>
        <taxon>Actinomycetota</taxon>
        <taxon>Actinomycetes</taxon>
        <taxon>Micrococcales</taxon>
        <taxon>Dermacoccaceae</taxon>
        <taxon>Luteipulveratus</taxon>
    </lineage>
</organism>
<comment type="cofactor">
    <cofactor evidence="1">
        <name>FAD</name>
        <dbReference type="ChEBI" id="CHEBI:57692"/>
    </cofactor>
</comment>
<name>A0A0K1JES5_9MICO</name>
<proteinExistence type="inferred from homology"/>
<accession>A0A0K1JES5</accession>
<evidence type="ECO:0000256" key="1">
    <source>
        <dbReference type="ARBA" id="ARBA00001974"/>
    </source>
</evidence>